<evidence type="ECO:0000256" key="2">
    <source>
        <dbReference type="ARBA" id="ARBA00023043"/>
    </source>
</evidence>
<feature type="compositionally biased region" description="Basic and acidic residues" evidence="4">
    <location>
        <begin position="1"/>
        <end position="18"/>
    </location>
</feature>
<feature type="repeat" description="ANK" evidence="3">
    <location>
        <begin position="282"/>
        <end position="314"/>
    </location>
</feature>
<dbReference type="SMART" id="SM00248">
    <property type="entry name" value="ANK"/>
    <property type="match status" value="3"/>
</dbReference>
<evidence type="ECO:0000259" key="5">
    <source>
        <dbReference type="PROSITE" id="PS00036"/>
    </source>
</evidence>
<dbReference type="STRING" id="1095630.A0A2J6TL62"/>
<dbReference type="PROSITE" id="PS50088">
    <property type="entry name" value="ANK_REPEAT"/>
    <property type="match status" value="3"/>
</dbReference>
<gene>
    <name evidence="6" type="ORF">K444DRAFT_584078</name>
</gene>
<dbReference type="PROSITE" id="PS00036">
    <property type="entry name" value="BZIP_BASIC"/>
    <property type="match status" value="1"/>
</dbReference>
<feature type="compositionally biased region" description="Basic and acidic residues" evidence="4">
    <location>
        <begin position="98"/>
        <end position="113"/>
    </location>
</feature>
<dbReference type="Proteomes" id="UP000235371">
    <property type="component" value="Unassembled WGS sequence"/>
</dbReference>
<feature type="domain" description="BZIP" evidence="5">
    <location>
        <begin position="16"/>
        <end position="31"/>
    </location>
</feature>
<feature type="region of interest" description="Disordered" evidence="4">
    <location>
        <begin position="78"/>
        <end position="113"/>
    </location>
</feature>
<dbReference type="Gene3D" id="1.25.40.20">
    <property type="entry name" value="Ankyrin repeat-containing domain"/>
    <property type="match status" value="2"/>
</dbReference>
<protein>
    <recommendedName>
        <fullName evidence="5">BZIP domain-containing protein</fullName>
    </recommendedName>
</protein>
<evidence type="ECO:0000256" key="1">
    <source>
        <dbReference type="ARBA" id="ARBA00022737"/>
    </source>
</evidence>
<feature type="compositionally biased region" description="Basic and acidic residues" evidence="4">
    <location>
        <begin position="31"/>
        <end position="59"/>
    </location>
</feature>
<dbReference type="Pfam" id="PF12796">
    <property type="entry name" value="Ank_2"/>
    <property type="match status" value="1"/>
</dbReference>
<organism evidence="6 7">
    <name type="scientific">Hyaloscypha bicolor E</name>
    <dbReference type="NCBI Taxonomy" id="1095630"/>
    <lineage>
        <taxon>Eukaryota</taxon>
        <taxon>Fungi</taxon>
        <taxon>Dikarya</taxon>
        <taxon>Ascomycota</taxon>
        <taxon>Pezizomycotina</taxon>
        <taxon>Leotiomycetes</taxon>
        <taxon>Helotiales</taxon>
        <taxon>Hyaloscyphaceae</taxon>
        <taxon>Hyaloscypha</taxon>
        <taxon>Hyaloscypha bicolor</taxon>
    </lineage>
</organism>
<feature type="compositionally biased region" description="Low complexity" evidence="4">
    <location>
        <begin position="231"/>
        <end position="246"/>
    </location>
</feature>
<feature type="compositionally biased region" description="Polar residues" evidence="4">
    <location>
        <begin position="78"/>
        <end position="97"/>
    </location>
</feature>
<dbReference type="RefSeq" id="XP_024740665.1">
    <property type="nucleotide sequence ID" value="XM_024877848.1"/>
</dbReference>
<dbReference type="GO" id="GO:0003700">
    <property type="term" value="F:DNA-binding transcription factor activity"/>
    <property type="evidence" value="ECO:0007669"/>
    <property type="project" value="InterPro"/>
</dbReference>
<evidence type="ECO:0000313" key="7">
    <source>
        <dbReference type="Proteomes" id="UP000235371"/>
    </source>
</evidence>
<sequence length="357" mass="39875">MEEQERRQSAESILERRRIQNRNAQRKRRQRCAEMERKQREAQQDQERREDSTSEETPHQRCRQCRLHNFDFRHSGSAETMASATQQHHTANLTSRTEPSDKDQEALSKSMADKQDEFLSLPLSPSSPTMDLSHNYFDENGLYNEDISLDLDFAIQQYSESHSNASGVTEPPRKQLLPTPRPRTASETPERPRQHPTRRWSSTTPSSNHPQVLKPVSPLATHNHNTPAPTPTFAPSLTSPSPSSPTNNKGKTPLHILAERGSFKAVSLLLESAIDIDAPDFYGRTALHLAVLNGHIAVAAKLSKAGADTDIVDYKGVGPVHIAAEMENEEMILLLMREGADFGVGIGESIHNQGIVC</sequence>
<accession>A0A2J6TL62</accession>
<feature type="region of interest" description="Disordered" evidence="4">
    <location>
        <begin position="162"/>
        <end position="252"/>
    </location>
</feature>
<feature type="region of interest" description="Disordered" evidence="4">
    <location>
        <begin position="1"/>
        <end position="62"/>
    </location>
</feature>
<dbReference type="AlphaFoldDB" id="A0A2J6TL62"/>
<dbReference type="GeneID" id="36585925"/>
<evidence type="ECO:0000256" key="3">
    <source>
        <dbReference type="PROSITE-ProRule" id="PRU00023"/>
    </source>
</evidence>
<keyword evidence="1" id="KW-0677">Repeat</keyword>
<dbReference type="PANTHER" id="PTHR24198:SF165">
    <property type="entry name" value="ANKYRIN REPEAT-CONTAINING PROTEIN-RELATED"/>
    <property type="match status" value="1"/>
</dbReference>
<dbReference type="InterPro" id="IPR004827">
    <property type="entry name" value="bZIP"/>
</dbReference>
<keyword evidence="2 3" id="KW-0040">ANK repeat</keyword>
<dbReference type="InParanoid" id="A0A2J6TL62"/>
<dbReference type="EMBL" id="KZ613779">
    <property type="protein sequence ID" value="PMD63761.1"/>
    <property type="molecule type" value="Genomic_DNA"/>
</dbReference>
<evidence type="ECO:0000313" key="6">
    <source>
        <dbReference type="EMBL" id="PMD63761.1"/>
    </source>
</evidence>
<feature type="repeat" description="ANK" evidence="3">
    <location>
        <begin position="249"/>
        <end position="281"/>
    </location>
</feature>
<dbReference type="InterPro" id="IPR002110">
    <property type="entry name" value="Ankyrin_rpt"/>
</dbReference>
<dbReference type="InterPro" id="IPR036770">
    <property type="entry name" value="Ankyrin_rpt-contain_sf"/>
</dbReference>
<evidence type="ECO:0000256" key="4">
    <source>
        <dbReference type="SAM" id="MobiDB-lite"/>
    </source>
</evidence>
<dbReference type="OrthoDB" id="366390at2759"/>
<dbReference type="PANTHER" id="PTHR24198">
    <property type="entry name" value="ANKYRIN REPEAT AND PROTEIN KINASE DOMAIN-CONTAINING PROTEIN"/>
    <property type="match status" value="1"/>
</dbReference>
<reference evidence="6 7" key="1">
    <citation type="submission" date="2016-04" db="EMBL/GenBank/DDBJ databases">
        <title>A degradative enzymes factory behind the ericoid mycorrhizal symbiosis.</title>
        <authorList>
            <consortium name="DOE Joint Genome Institute"/>
            <person name="Martino E."/>
            <person name="Morin E."/>
            <person name="Grelet G."/>
            <person name="Kuo A."/>
            <person name="Kohler A."/>
            <person name="Daghino S."/>
            <person name="Barry K."/>
            <person name="Choi C."/>
            <person name="Cichocki N."/>
            <person name="Clum A."/>
            <person name="Copeland A."/>
            <person name="Hainaut M."/>
            <person name="Haridas S."/>
            <person name="Labutti K."/>
            <person name="Lindquist E."/>
            <person name="Lipzen A."/>
            <person name="Khouja H.-R."/>
            <person name="Murat C."/>
            <person name="Ohm R."/>
            <person name="Olson A."/>
            <person name="Spatafora J."/>
            <person name="Veneault-Fourrey C."/>
            <person name="Henrissat B."/>
            <person name="Grigoriev I."/>
            <person name="Martin F."/>
            <person name="Perotto S."/>
        </authorList>
    </citation>
    <scope>NUCLEOTIDE SEQUENCE [LARGE SCALE GENOMIC DNA]</scope>
    <source>
        <strain evidence="6 7">E</strain>
    </source>
</reference>
<proteinExistence type="predicted"/>
<dbReference type="SUPFAM" id="SSF48403">
    <property type="entry name" value="Ankyrin repeat"/>
    <property type="match status" value="1"/>
</dbReference>
<name>A0A2J6TL62_9HELO</name>
<dbReference type="PROSITE" id="PS50297">
    <property type="entry name" value="ANK_REP_REGION"/>
    <property type="match status" value="3"/>
</dbReference>
<keyword evidence="7" id="KW-1185">Reference proteome</keyword>
<feature type="repeat" description="ANK" evidence="3">
    <location>
        <begin position="315"/>
        <end position="341"/>
    </location>
</feature>